<feature type="domain" description="ABC transmembrane type-1" evidence="8">
    <location>
        <begin position="69"/>
        <end position="282"/>
    </location>
</feature>
<evidence type="ECO:0000256" key="2">
    <source>
        <dbReference type="ARBA" id="ARBA00022448"/>
    </source>
</evidence>
<dbReference type="Proteomes" id="UP000215145">
    <property type="component" value="Unassembled WGS sequence"/>
</dbReference>
<feature type="transmembrane region" description="Helical" evidence="7">
    <location>
        <begin position="106"/>
        <end position="127"/>
    </location>
</feature>
<feature type="transmembrane region" description="Helical" evidence="7">
    <location>
        <begin position="215"/>
        <end position="235"/>
    </location>
</feature>
<evidence type="ECO:0000256" key="6">
    <source>
        <dbReference type="ARBA" id="ARBA00023136"/>
    </source>
</evidence>
<dbReference type="PANTHER" id="PTHR30193:SF37">
    <property type="entry name" value="INNER MEMBRANE ABC TRANSPORTER PERMEASE PROTEIN YCJO"/>
    <property type="match status" value="1"/>
</dbReference>
<evidence type="ECO:0000259" key="8">
    <source>
        <dbReference type="PROSITE" id="PS50928"/>
    </source>
</evidence>
<dbReference type="AlphaFoldDB" id="A0A229NZ40"/>
<protein>
    <submittedName>
        <fullName evidence="9">Sugar ABC transporter permease</fullName>
    </submittedName>
</protein>
<evidence type="ECO:0000256" key="5">
    <source>
        <dbReference type="ARBA" id="ARBA00022989"/>
    </source>
</evidence>
<dbReference type="Pfam" id="PF00528">
    <property type="entry name" value="BPD_transp_1"/>
    <property type="match status" value="1"/>
</dbReference>
<proteinExistence type="inferred from homology"/>
<keyword evidence="3" id="KW-1003">Cell membrane</keyword>
<name>A0A229NZ40_9BACL</name>
<sequence length="292" mass="32873">MKGSNKDLPVAVWFILPSFIGFAIFTGIPILVALVLSFYDWNLLNTPKFVGFENYDTLFRSDPIFMKVLWNTLYFVLGSVPLSIIIALFIAVLLNQKLKAIAFLRAGYFLPVISSIVAASLVWKWIFNPDFGIINDFLRMIGISNPPKWITSTAWAMPSIIIVAIWKNLGYNMVIFLAGLQDIPKDLYEAGEIDGANKRQLFWHITLPLLRPTTFFITIISIIGSFQVFGQALVMTEGGPGISTNTIVFYIYQNAFVFFKMGYASASAWVLFFIVLFFTAIQSKIGKRRGAL</sequence>
<keyword evidence="2 7" id="KW-0813">Transport</keyword>
<organism evidence="9 10">
    <name type="scientific">Paenibacillus herberti</name>
    <dbReference type="NCBI Taxonomy" id="1619309"/>
    <lineage>
        <taxon>Bacteria</taxon>
        <taxon>Bacillati</taxon>
        <taxon>Bacillota</taxon>
        <taxon>Bacilli</taxon>
        <taxon>Bacillales</taxon>
        <taxon>Paenibacillaceae</taxon>
        <taxon>Paenibacillus</taxon>
    </lineage>
</organism>
<dbReference type="InterPro" id="IPR051393">
    <property type="entry name" value="ABC_transporter_permease"/>
</dbReference>
<dbReference type="CDD" id="cd06261">
    <property type="entry name" value="TM_PBP2"/>
    <property type="match status" value="1"/>
</dbReference>
<dbReference type="GO" id="GO:0005886">
    <property type="term" value="C:plasma membrane"/>
    <property type="evidence" value="ECO:0007669"/>
    <property type="project" value="UniProtKB-SubCell"/>
</dbReference>
<feature type="transmembrane region" description="Helical" evidence="7">
    <location>
        <begin position="147"/>
        <end position="166"/>
    </location>
</feature>
<feature type="transmembrane region" description="Helical" evidence="7">
    <location>
        <begin position="12"/>
        <end position="39"/>
    </location>
</feature>
<feature type="transmembrane region" description="Helical" evidence="7">
    <location>
        <begin position="73"/>
        <end position="94"/>
    </location>
</feature>
<reference evidence="9 10" key="1">
    <citation type="submission" date="2017-07" db="EMBL/GenBank/DDBJ databases">
        <title>Paenibacillus herberti R33 genome sequencing and assembly.</title>
        <authorList>
            <person name="Su W."/>
        </authorList>
    </citation>
    <scope>NUCLEOTIDE SEQUENCE [LARGE SCALE GENOMIC DNA]</scope>
    <source>
        <strain evidence="9 10">R33</strain>
    </source>
</reference>
<dbReference type="Gene3D" id="1.10.3720.10">
    <property type="entry name" value="MetI-like"/>
    <property type="match status" value="1"/>
</dbReference>
<evidence type="ECO:0000256" key="7">
    <source>
        <dbReference type="RuleBase" id="RU363032"/>
    </source>
</evidence>
<keyword evidence="4 7" id="KW-0812">Transmembrane</keyword>
<evidence type="ECO:0000256" key="3">
    <source>
        <dbReference type="ARBA" id="ARBA00022475"/>
    </source>
</evidence>
<dbReference type="GO" id="GO:0055085">
    <property type="term" value="P:transmembrane transport"/>
    <property type="evidence" value="ECO:0007669"/>
    <property type="project" value="InterPro"/>
</dbReference>
<keyword evidence="5 7" id="KW-1133">Transmembrane helix</keyword>
<evidence type="ECO:0000313" key="9">
    <source>
        <dbReference type="EMBL" id="OXM15117.1"/>
    </source>
</evidence>
<keyword evidence="6 7" id="KW-0472">Membrane</keyword>
<comment type="similarity">
    <text evidence="7">Belongs to the binding-protein-dependent transport system permease family.</text>
</comment>
<dbReference type="OrthoDB" id="9788108at2"/>
<accession>A0A229NZ40</accession>
<evidence type="ECO:0000256" key="1">
    <source>
        <dbReference type="ARBA" id="ARBA00004651"/>
    </source>
</evidence>
<dbReference type="InterPro" id="IPR035906">
    <property type="entry name" value="MetI-like_sf"/>
</dbReference>
<comment type="subcellular location">
    <subcellularLocation>
        <location evidence="1 7">Cell membrane</location>
        <topology evidence="1 7">Multi-pass membrane protein</topology>
    </subcellularLocation>
</comment>
<comment type="caution">
    <text evidence="9">The sequence shown here is derived from an EMBL/GenBank/DDBJ whole genome shotgun (WGS) entry which is preliminary data.</text>
</comment>
<evidence type="ECO:0000256" key="4">
    <source>
        <dbReference type="ARBA" id="ARBA00022692"/>
    </source>
</evidence>
<evidence type="ECO:0000313" key="10">
    <source>
        <dbReference type="Proteomes" id="UP000215145"/>
    </source>
</evidence>
<dbReference type="PROSITE" id="PS50928">
    <property type="entry name" value="ABC_TM1"/>
    <property type="match status" value="1"/>
</dbReference>
<dbReference type="InterPro" id="IPR000515">
    <property type="entry name" value="MetI-like"/>
</dbReference>
<dbReference type="EMBL" id="NMUQ01000002">
    <property type="protein sequence ID" value="OXM15117.1"/>
    <property type="molecule type" value="Genomic_DNA"/>
</dbReference>
<feature type="transmembrane region" description="Helical" evidence="7">
    <location>
        <begin position="255"/>
        <end position="281"/>
    </location>
</feature>
<gene>
    <name evidence="9" type="ORF">CGZ75_16670</name>
</gene>
<keyword evidence="10" id="KW-1185">Reference proteome</keyword>
<dbReference type="PANTHER" id="PTHR30193">
    <property type="entry name" value="ABC TRANSPORTER PERMEASE PROTEIN"/>
    <property type="match status" value="1"/>
</dbReference>
<dbReference type="SUPFAM" id="SSF161098">
    <property type="entry name" value="MetI-like"/>
    <property type="match status" value="1"/>
</dbReference>